<evidence type="ECO:0000256" key="14">
    <source>
        <dbReference type="ARBA" id="ARBA00023212"/>
    </source>
</evidence>
<evidence type="ECO:0000256" key="7">
    <source>
        <dbReference type="ARBA" id="ARBA00022787"/>
    </source>
</evidence>
<dbReference type="FunCoup" id="D3Z8I9">
    <property type="interactions" value="426"/>
</dbReference>
<evidence type="ECO:0000256" key="3">
    <source>
        <dbReference type="ARBA" id="ARBA00008314"/>
    </source>
</evidence>
<evidence type="ECO:0000256" key="12">
    <source>
        <dbReference type="ARBA" id="ARBA00023175"/>
    </source>
</evidence>
<dbReference type="Gene3D" id="1.10.10.820">
    <property type="match status" value="1"/>
</dbReference>
<dbReference type="CDD" id="cd14880">
    <property type="entry name" value="MYSc_Myo19"/>
    <property type="match status" value="1"/>
</dbReference>
<dbReference type="Pfam" id="PF00612">
    <property type="entry name" value="IQ"/>
    <property type="match status" value="1"/>
</dbReference>
<evidence type="ECO:0000313" key="21">
    <source>
        <dbReference type="Ensembl" id="ENSRNOP00000003886.3"/>
    </source>
</evidence>
<gene>
    <name evidence="21 23" type="primary">Myo19</name>
</gene>
<dbReference type="eggNOG" id="KOG0160">
    <property type="taxonomic scope" value="Eukaryota"/>
</dbReference>
<comment type="similarity">
    <text evidence="3 19">Belongs to the TRAFAC class myosin-kinesin ATPase superfamily. Myosin family.</text>
</comment>
<dbReference type="GO" id="GO:0160040">
    <property type="term" value="P:mitocytosis"/>
    <property type="evidence" value="ECO:0000266"/>
    <property type="project" value="RGD"/>
</dbReference>
<reference evidence="21" key="2">
    <citation type="submission" date="2025-08" db="UniProtKB">
        <authorList>
            <consortium name="Ensembl"/>
        </authorList>
    </citation>
    <scope>IDENTIFICATION</scope>
    <source>
        <strain evidence="21">Brown Norway</strain>
    </source>
</reference>
<dbReference type="FunFam" id="1.10.10.820:FF:000014">
    <property type="entry name" value="unconventional myosin-XIX isoform X1"/>
    <property type="match status" value="1"/>
</dbReference>
<dbReference type="CDD" id="cd23767">
    <property type="entry name" value="IQCD"/>
    <property type="match status" value="1"/>
</dbReference>
<dbReference type="GO" id="GO:0005829">
    <property type="term" value="C:cytosol"/>
    <property type="evidence" value="ECO:0000266"/>
    <property type="project" value="RGD"/>
</dbReference>
<dbReference type="GO" id="GO:0005524">
    <property type="term" value="F:ATP binding"/>
    <property type="evidence" value="ECO:0007669"/>
    <property type="project" value="UniProtKB-UniRule"/>
</dbReference>
<dbReference type="Pfam" id="PF00063">
    <property type="entry name" value="Myosin_head"/>
    <property type="match status" value="1"/>
</dbReference>
<keyword evidence="22" id="KW-1185">Reference proteome</keyword>
<evidence type="ECO:0000256" key="1">
    <source>
        <dbReference type="ARBA" id="ARBA00004245"/>
    </source>
</evidence>
<keyword evidence="8 19" id="KW-0067">ATP-binding</keyword>
<evidence type="ECO:0000256" key="19">
    <source>
        <dbReference type="PROSITE-ProRule" id="PRU00782"/>
    </source>
</evidence>
<dbReference type="GO" id="GO:0015629">
    <property type="term" value="C:actin cytoskeleton"/>
    <property type="evidence" value="ECO:0000318"/>
    <property type="project" value="GO_Central"/>
</dbReference>
<dbReference type="GO" id="GO:0003779">
    <property type="term" value="F:actin binding"/>
    <property type="evidence" value="ECO:0000266"/>
    <property type="project" value="RGD"/>
</dbReference>
<dbReference type="GO" id="GO:0006897">
    <property type="term" value="P:endocytosis"/>
    <property type="evidence" value="ECO:0000318"/>
    <property type="project" value="GO_Central"/>
</dbReference>
<keyword evidence="6 19" id="KW-0547">Nucleotide-binding</keyword>
<dbReference type="PhylomeDB" id="D3Z8I9"/>
<reference evidence="21" key="1">
    <citation type="submission" date="2024-01" db="EMBL/GenBank/DDBJ databases">
        <title>GRCr8: a new rat reference genome assembly contstructed from accurate long reads and long range scaffolding.</title>
        <authorList>
            <person name="Doris P.A."/>
            <person name="Kalbfleisch T."/>
            <person name="Li K."/>
            <person name="Howe K."/>
            <person name="Wood J."/>
        </authorList>
    </citation>
    <scope>NUCLEOTIDE SEQUENCE [LARGE SCALE GENOMIC DNA]</scope>
    <source>
        <strain evidence="21">Brown Norway</strain>
    </source>
</reference>
<evidence type="ECO:0000256" key="11">
    <source>
        <dbReference type="ARBA" id="ARBA00023136"/>
    </source>
</evidence>
<dbReference type="GO" id="GO:0090140">
    <property type="term" value="P:regulation of mitochondrial fission"/>
    <property type="evidence" value="ECO:0000266"/>
    <property type="project" value="RGD"/>
</dbReference>
<dbReference type="PANTHER" id="PTHR13140:SF289">
    <property type="entry name" value="UNCONVENTIONAL MYOSIN-XIX"/>
    <property type="match status" value="1"/>
</dbReference>
<keyword evidence="14" id="KW-0206">Cytoskeleton</keyword>
<dbReference type="iPTMnet" id="D3Z8I9"/>
<feature type="region of interest" description="Actin-binding" evidence="19">
    <location>
        <begin position="602"/>
        <end position="624"/>
    </location>
</feature>
<dbReference type="InterPro" id="IPR036035">
    <property type="entry name" value="MYSc_Myo19"/>
</dbReference>
<name>D3Z8I9_RAT</name>
<dbReference type="AlphaFoldDB" id="D3Z8I9"/>
<evidence type="ECO:0000256" key="2">
    <source>
        <dbReference type="ARBA" id="ARBA00004450"/>
    </source>
</evidence>
<dbReference type="PaxDb" id="10116-ENSRNOP00000003886"/>
<keyword evidence="10" id="KW-0496">Mitochondrion</keyword>
<dbReference type="SMART" id="SM00015">
    <property type="entry name" value="IQ"/>
    <property type="match status" value="2"/>
</dbReference>
<evidence type="ECO:0000256" key="16">
    <source>
        <dbReference type="ARBA" id="ARBA00066305"/>
    </source>
</evidence>
<keyword evidence="12 19" id="KW-0505">Motor protein</keyword>
<comment type="subunit">
    <text evidence="16">Myosin is a hexamer of 2 heavy chains and 4 light chains: interacts with myosin light chains MYL9 and MYL12B.</text>
</comment>
<evidence type="ECO:0000313" key="22">
    <source>
        <dbReference type="Proteomes" id="UP000002494"/>
    </source>
</evidence>
<dbReference type="Gene3D" id="6.20.240.20">
    <property type="match status" value="1"/>
</dbReference>
<dbReference type="GO" id="GO:0007015">
    <property type="term" value="P:actin filament organization"/>
    <property type="evidence" value="ECO:0000318"/>
    <property type="project" value="GO_Central"/>
</dbReference>
<reference evidence="21" key="3">
    <citation type="submission" date="2025-09" db="UniProtKB">
        <authorList>
            <consortium name="Ensembl"/>
        </authorList>
    </citation>
    <scope>IDENTIFICATION</scope>
    <source>
        <strain evidence="21">Brown Norway</strain>
    </source>
</reference>
<dbReference type="GO" id="GO:0005741">
    <property type="term" value="C:mitochondrial outer membrane"/>
    <property type="evidence" value="ECO:0000266"/>
    <property type="project" value="RGD"/>
</dbReference>
<dbReference type="CTD" id="80179"/>
<dbReference type="FunFam" id="1.20.120.720:FF:000035">
    <property type="entry name" value="Unconventional myosin-XIX"/>
    <property type="match status" value="1"/>
</dbReference>
<dbReference type="Bgee" id="ENSRNOG00000002852">
    <property type="expression patterns" value="Expressed in stomach and 19 other cell types or tissues"/>
</dbReference>
<dbReference type="InterPro" id="IPR036961">
    <property type="entry name" value="Kinesin_motor_dom_sf"/>
</dbReference>
<dbReference type="InterPro" id="IPR000048">
    <property type="entry name" value="IQ_motif_EF-hand-BS"/>
</dbReference>
<proteinExistence type="inferred from homology"/>
<dbReference type="Gene3D" id="1.20.5.190">
    <property type="match status" value="1"/>
</dbReference>
<dbReference type="RGD" id="1559961">
    <property type="gene designation" value="Myo19"/>
</dbReference>
<dbReference type="STRING" id="10116.ENSRNOP00000003886"/>
<dbReference type="GO" id="GO:0060002">
    <property type="term" value="F:plus-end directed microfilament motor activity"/>
    <property type="evidence" value="ECO:0000266"/>
    <property type="project" value="RGD"/>
</dbReference>
<dbReference type="OMA" id="CSLETTW"/>
<evidence type="ECO:0000256" key="5">
    <source>
        <dbReference type="ARBA" id="ARBA00022737"/>
    </source>
</evidence>
<keyword evidence="11" id="KW-0472">Membrane</keyword>
<keyword evidence="4" id="KW-0963">Cytoplasm</keyword>
<dbReference type="GeneID" id="497974"/>
<dbReference type="SMR" id="D3Z8I9"/>
<dbReference type="Gene3D" id="3.40.850.10">
    <property type="entry name" value="Kinesin motor domain"/>
    <property type="match status" value="1"/>
</dbReference>
<dbReference type="PhosphoSitePlus" id="D3Z8I9"/>
<evidence type="ECO:0000259" key="20">
    <source>
        <dbReference type="PROSITE" id="PS51456"/>
    </source>
</evidence>
<feature type="binding site" evidence="19">
    <location>
        <begin position="132"/>
        <end position="139"/>
    </location>
    <ligand>
        <name>ATP</name>
        <dbReference type="ChEBI" id="CHEBI:30616"/>
    </ligand>
</feature>
<keyword evidence="5" id="KW-0677">Repeat</keyword>
<dbReference type="GO" id="GO:0000146">
    <property type="term" value="F:microfilament motor activity"/>
    <property type="evidence" value="ECO:0000318"/>
    <property type="project" value="GO_Central"/>
</dbReference>
<dbReference type="PRINTS" id="PR00193">
    <property type="entry name" value="MYOSINHEAVY"/>
</dbReference>
<dbReference type="Reactome" id="R-RNO-9013419">
    <property type="pathway name" value="RHOT2 GTPase cycle"/>
</dbReference>
<evidence type="ECO:0000256" key="8">
    <source>
        <dbReference type="ARBA" id="ARBA00022840"/>
    </source>
</evidence>
<comment type="function">
    <text evidence="15">Actin-based motor molecule with ATPase activity that localizes to the mitochondrion outer membrane. Motor protein that moves towards the plus-end of actin filaments. Required for mitochondrial inheritance during mitosis. May be involved in mitochondrial transport or positioning.</text>
</comment>
<evidence type="ECO:0000256" key="6">
    <source>
        <dbReference type="ARBA" id="ARBA00022741"/>
    </source>
</evidence>
<dbReference type="Gene3D" id="1.20.58.530">
    <property type="match status" value="1"/>
</dbReference>
<evidence type="ECO:0000256" key="10">
    <source>
        <dbReference type="ARBA" id="ARBA00023128"/>
    </source>
</evidence>
<dbReference type="RefSeq" id="NP_001157208.1">
    <property type="nucleotide sequence ID" value="NM_001163736.1"/>
</dbReference>
<evidence type="ECO:0000313" key="23">
    <source>
        <dbReference type="RGD" id="1559961"/>
    </source>
</evidence>
<dbReference type="AGR" id="RGD:1559961"/>
<dbReference type="GO" id="GO:0016459">
    <property type="term" value="C:myosin complex"/>
    <property type="evidence" value="ECO:0007669"/>
    <property type="project" value="UniProtKB-KW"/>
</dbReference>
<organism evidence="21 22">
    <name type="scientific">Rattus norvegicus</name>
    <name type="common">Rat</name>
    <dbReference type="NCBI Taxonomy" id="10116"/>
    <lineage>
        <taxon>Eukaryota</taxon>
        <taxon>Metazoa</taxon>
        <taxon>Chordata</taxon>
        <taxon>Craniata</taxon>
        <taxon>Vertebrata</taxon>
        <taxon>Euteleostomi</taxon>
        <taxon>Mammalia</taxon>
        <taxon>Eutheria</taxon>
        <taxon>Euarchontoglires</taxon>
        <taxon>Glires</taxon>
        <taxon>Rodentia</taxon>
        <taxon>Myomorpha</taxon>
        <taxon>Muroidea</taxon>
        <taxon>Muridae</taxon>
        <taxon>Murinae</taxon>
        <taxon>Rattus</taxon>
    </lineage>
</organism>
<keyword evidence="9 19" id="KW-0518">Myosin</keyword>
<evidence type="ECO:0000256" key="18">
    <source>
        <dbReference type="ARBA" id="ARBA00082990"/>
    </source>
</evidence>
<dbReference type="PANTHER" id="PTHR13140">
    <property type="entry name" value="MYOSIN"/>
    <property type="match status" value="1"/>
</dbReference>
<dbReference type="GO" id="GO:0016020">
    <property type="term" value="C:membrane"/>
    <property type="evidence" value="ECO:0000318"/>
    <property type="project" value="GO_Central"/>
</dbReference>
<dbReference type="SUPFAM" id="SSF52540">
    <property type="entry name" value="P-loop containing nucleoside triphosphate hydrolases"/>
    <property type="match status" value="1"/>
</dbReference>
<feature type="domain" description="Myosin motor" evidence="20">
    <location>
        <begin position="35"/>
        <end position="758"/>
    </location>
</feature>
<dbReference type="GO" id="GO:0034642">
    <property type="term" value="P:mitochondrion migration along actin filament"/>
    <property type="evidence" value="ECO:0000266"/>
    <property type="project" value="RGD"/>
</dbReference>
<dbReference type="GeneTree" id="ENSGT00940000157382"/>
<dbReference type="HOGENOM" id="CLU_000192_7_4_1"/>
<dbReference type="PeptideAtlas" id="D3Z8I9"/>
<dbReference type="Ensembl" id="ENSRNOT00000003886.8">
    <property type="protein sequence ID" value="ENSRNOP00000003886.3"/>
    <property type="gene ID" value="ENSRNOG00000002852.8"/>
</dbReference>
<dbReference type="GO" id="GO:0032465">
    <property type="term" value="P:regulation of cytokinesis"/>
    <property type="evidence" value="ECO:0000266"/>
    <property type="project" value="RGD"/>
</dbReference>
<dbReference type="KEGG" id="rno:497974"/>
<evidence type="ECO:0000256" key="9">
    <source>
        <dbReference type="ARBA" id="ARBA00023123"/>
    </source>
</evidence>
<dbReference type="Gene3D" id="1.20.120.720">
    <property type="entry name" value="Myosin VI head, motor domain, U50 subdomain"/>
    <property type="match status" value="1"/>
</dbReference>
<evidence type="ECO:0000256" key="4">
    <source>
        <dbReference type="ARBA" id="ARBA00022490"/>
    </source>
</evidence>
<dbReference type="InterPro" id="IPR027417">
    <property type="entry name" value="P-loop_NTPase"/>
</dbReference>
<accession>D3Z8I9</accession>
<dbReference type="FunFam" id="1.20.58.530:FF:000013">
    <property type="entry name" value="Unconventional myosin-XIX"/>
    <property type="match status" value="1"/>
</dbReference>
<dbReference type="OrthoDB" id="6108017at2759"/>
<evidence type="ECO:0000256" key="15">
    <source>
        <dbReference type="ARBA" id="ARBA00054433"/>
    </source>
</evidence>
<dbReference type="GO" id="GO:0032027">
    <property type="term" value="F:myosin light chain binding"/>
    <property type="evidence" value="ECO:0000266"/>
    <property type="project" value="RGD"/>
</dbReference>
<comment type="subcellular location">
    <subcellularLocation>
        <location evidence="1">Cytoplasm</location>
        <location evidence="1">Cytoskeleton</location>
    </subcellularLocation>
    <subcellularLocation>
        <location evidence="2">Mitochondrion outer membrane</location>
        <topology evidence="2">Peripheral membrane protein</topology>
    </subcellularLocation>
</comment>
<evidence type="ECO:0000256" key="17">
    <source>
        <dbReference type="ARBA" id="ARBA00073674"/>
    </source>
</evidence>
<keyword evidence="13 19" id="KW-0009">Actin-binding</keyword>
<dbReference type="Proteomes" id="UP000002494">
    <property type="component" value="Chromosome 10"/>
</dbReference>
<evidence type="ECO:0000256" key="13">
    <source>
        <dbReference type="ARBA" id="ARBA00023203"/>
    </source>
</evidence>
<dbReference type="PROSITE" id="PS50096">
    <property type="entry name" value="IQ"/>
    <property type="match status" value="1"/>
</dbReference>
<dbReference type="GO" id="GO:0005739">
    <property type="term" value="C:mitochondrion"/>
    <property type="evidence" value="ECO:0000266"/>
    <property type="project" value="RGD"/>
</dbReference>
<dbReference type="GO" id="GO:0051015">
    <property type="term" value="F:actin filament binding"/>
    <property type="evidence" value="ECO:0000318"/>
    <property type="project" value="GO_Central"/>
</dbReference>
<protein>
    <recommendedName>
        <fullName evidence="17">Unconventional myosin-XIX</fullName>
    </recommendedName>
    <alternativeName>
        <fullName evidence="18">Myosin head domain-containing protein 1</fullName>
    </alternativeName>
</protein>
<sequence length="964" mass="108275">MHQQVNGHSLGSDTQGRTSLKGDLREFLGGEVPLHQLDDLTKVNPVTLETVLRCLQARYTEDIFYTNAGCTLVALNPFKHIPQLYAPELMQEYHAAPQPQKLKPHIFTVGEQTYRNVKSLIEPINQSIVVSGESGAGKTWTSRCLMKFYAVVAASPTSCENHKMAERIEERILNSNPVMEAFGNACTLRNNNSSRFGKFIQLQLNRAQQMTGAAVQTYLLEKTRVACQAASERNFHIFYQICKGATKEERLQWCLPEGTAFSWLPNPESSLEEDCFEVTREAMLHLGIDTPTQNNIFKVLAGLLHLGNVHFVDSEDEAQPCQLMDGTKGSVRTSALLLQLPDNMLLESMQIRTIKAGKQQQVFQKPCSRAECDTRRDCLAKLIYARLFDWLVSVINSSICADFSSWTAFIGLLDVYGFESFPDNSLEQLCINYANEKLQQHFVAHYLRAQQEEYEVEGLEWSFVNYQDNQTCLDLLEGSPISICSLINEECRLNRPSSAAQLQTRIESTLAGRPCLGHNKLSREPSFVVMHFAGPVRYCTAGLVEKNKDPVPPELTGLLQQSQDPLLMMLFPANPEEKTQEELSGQSRAPALTVVSKFKASLEQLLQVLHKTTPHYIRCIKPNSQSQPQTFLQEEVLNQLEACGLVETIHISAAGFPIRVSHQNFMERYKLLTRLRPRTSSGLRSLCPAKGSSEQPLCAKEATLQPLLQDILHALPALIQTATTPSDPAKTAQIPLYCGRTKIFMTDSMLELLECGRAQMLEQCARCIQCGWRRHRLQKQEKQRRAAVIIQAAFRSWLTRKHIRRLHIAATVIKHAWHKWRIRMACLASKELDGMEEKLMPQAPGTLRSSLSPAHTRFLGAIIHLWPLGLVLANSADGMRGFQRKLVAHACLRLPASGPSNKVQTPQQDQAGITSIRALPQGSIKFHCRKSPLQYADICPDPSASNVTGFNQILLLERHRPVQV</sequence>
<dbReference type="InterPro" id="IPR001609">
    <property type="entry name" value="Myosin_head_motor_dom-like"/>
</dbReference>
<dbReference type="SMART" id="SM00242">
    <property type="entry name" value="MYSc"/>
    <property type="match status" value="1"/>
</dbReference>
<dbReference type="GO" id="GO:0016887">
    <property type="term" value="F:ATP hydrolysis activity"/>
    <property type="evidence" value="ECO:0000266"/>
    <property type="project" value="RGD"/>
</dbReference>
<keyword evidence="7" id="KW-1000">Mitochondrion outer membrane</keyword>
<dbReference type="PROSITE" id="PS51456">
    <property type="entry name" value="MYOSIN_MOTOR"/>
    <property type="match status" value="1"/>
</dbReference>
<dbReference type="GO" id="GO:0005737">
    <property type="term" value="C:cytoplasm"/>
    <property type="evidence" value="ECO:0000318"/>
    <property type="project" value="GO_Central"/>
</dbReference>
<dbReference type="InParanoid" id="D3Z8I9"/>